<dbReference type="Proteomes" id="UP000613768">
    <property type="component" value="Unassembled WGS sequence"/>
</dbReference>
<dbReference type="RefSeq" id="WP_192027889.1">
    <property type="nucleotide sequence ID" value="NZ_JACYTR010000003.1"/>
</dbReference>
<protein>
    <recommendedName>
        <fullName evidence="5">Transmembrane protein</fullName>
    </recommendedName>
</protein>
<accession>A0AAW3ZJS2</accession>
<evidence type="ECO:0000256" key="2">
    <source>
        <dbReference type="SAM" id="Phobius"/>
    </source>
</evidence>
<dbReference type="AlphaFoldDB" id="A0AAW3ZJS2"/>
<gene>
    <name evidence="3" type="ORF">IFO71_02200</name>
</gene>
<comment type="caution">
    <text evidence="3">The sequence shown here is derived from an EMBL/GenBank/DDBJ whole genome shotgun (WGS) entry which is preliminary data.</text>
</comment>
<evidence type="ECO:0000313" key="4">
    <source>
        <dbReference type="Proteomes" id="UP000613768"/>
    </source>
</evidence>
<organism evidence="3 4">
    <name type="scientific">Pseudomarimonas arenosa</name>
    <dbReference type="NCBI Taxonomy" id="2774145"/>
    <lineage>
        <taxon>Bacteria</taxon>
        <taxon>Pseudomonadati</taxon>
        <taxon>Pseudomonadota</taxon>
        <taxon>Gammaproteobacteria</taxon>
        <taxon>Lysobacterales</taxon>
        <taxon>Lysobacteraceae</taxon>
        <taxon>Pseudomarimonas</taxon>
    </lineage>
</organism>
<proteinExistence type="predicted"/>
<keyword evidence="2" id="KW-1133">Transmembrane helix</keyword>
<reference evidence="3 4" key="1">
    <citation type="submission" date="2020-09" db="EMBL/GenBank/DDBJ databases">
        <title>Pseudoxanthomonas sp. CAU 1598 isolated from sand of Yaerae Beach.</title>
        <authorList>
            <person name="Kim W."/>
        </authorList>
    </citation>
    <scope>NUCLEOTIDE SEQUENCE [LARGE SCALE GENOMIC DNA]</scope>
    <source>
        <strain evidence="3 4">CAU 1598</strain>
    </source>
</reference>
<sequence>MSTSSEVLWAPLSLRPAPRWHELLSHSQLVSIAVTVLVLHLLGVFWLWSLMRPSTGATDTESIQVQWLAADPRRELPVPPMPRPPLRAVSAAPSPVITAERREPSETAQAQDVEPVSQPPASRWLTIDGTPRWDRSAIVASGWTDQDRIVRDRLVQLPGHSDSAAAEKVAIRLRRAMTPEDVVGAVLRFLFGRVAKDDCRAIERRLHMSDPGITREIDLHKFRKQCAS</sequence>
<evidence type="ECO:0008006" key="5">
    <source>
        <dbReference type="Google" id="ProtNLM"/>
    </source>
</evidence>
<name>A0AAW3ZJS2_9GAMM</name>
<feature type="region of interest" description="Disordered" evidence="1">
    <location>
        <begin position="74"/>
        <end position="121"/>
    </location>
</feature>
<keyword evidence="2" id="KW-0472">Membrane</keyword>
<evidence type="ECO:0000313" key="3">
    <source>
        <dbReference type="EMBL" id="MBD8524541.1"/>
    </source>
</evidence>
<feature type="transmembrane region" description="Helical" evidence="2">
    <location>
        <begin position="29"/>
        <end position="48"/>
    </location>
</feature>
<keyword evidence="4" id="KW-1185">Reference proteome</keyword>
<dbReference type="EMBL" id="JACYTR010000003">
    <property type="protein sequence ID" value="MBD8524541.1"/>
    <property type="molecule type" value="Genomic_DNA"/>
</dbReference>
<keyword evidence="2" id="KW-0812">Transmembrane</keyword>
<evidence type="ECO:0000256" key="1">
    <source>
        <dbReference type="SAM" id="MobiDB-lite"/>
    </source>
</evidence>